<proteinExistence type="predicted"/>
<evidence type="ECO:0000313" key="2">
    <source>
        <dbReference type="Proteomes" id="UP000279457"/>
    </source>
</evidence>
<dbReference type="Proteomes" id="UP000279457">
    <property type="component" value="Unassembled WGS sequence"/>
</dbReference>
<gene>
    <name evidence="1" type="ORF">EB241_05345</name>
</gene>
<reference evidence="1 2" key="1">
    <citation type="submission" date="2018-10" db="EMBL/GenBank/DDBJ databases">
        <title>Draft genome sequence for the type isolate of Erwinia psidii, agent causal of bacterial blight in guava (Psidium guajava) and wilt and die-back of Eucalyptus spp.</title>
        <authorList>
            <person name="Hermenegildo P.S."/>
            <person name="Santos S.A."/>
            <person name="Guimaraes L.M.S."/>
            <person name="Vidigal P.M.P."/>
            <person name="Pereira I.C."/>
            <person name="Badel J.L."/>
            <person name="Alfenas-Zerbini P."/>
            <person name="Ferreira M.A.S.V."/>
            <person name="Alfenas A.C."/>
        </authorList>
    </citation>
    <scope>NUCLEOTIDE SEQUENCE [LARGE SCALE GENOMIC DNA]</scope>
    <source>
        <strain evidence="1 2">IBSBF 435</strain>
    </source>
</reference>
<dbReference type="EMBL" id="RHHM01000003">
    <property type="protein sequence ID" value="RQM39180.1"/>
    <property type="molecule type" value="Genomic_DNA"/>
</dbReference>
<protein>
    <submittedName>
        <fullName evidence="1">Uncharacterized protein</fullName>
    </submittedName>
</protein>
<keyword evidence="2" id="KW-1185">Reference proteome</keyword>
<sequence length="73" mass="8288">MLIIFLLISFVSLGGSQACHKFLSFATAGWSGLFCRHHPILAWDAGEQADDGVQHHRRLNRLRSTGYRVSYRN</sequence>
<accession>A0A3N6SCP3</accession>
<evidence type="ECO:0000313" key="1">
    <source>
        <dbReference type="EMBL" id="RQM39180.1"/>
    </source>
</evidence>
<comment type="caution">
    <text evidence="1">The sequence shown here is derived from an EMBL/GenBank/DDBJ whole genome shotgun (WGS) entry which is preliminary data.</text>
</comment>
<dbReference type="AlphaFoldDB" id="A0A3N6SCP3"/>
<organism evidence="1 2">
    <name type="scientific">Erwinia psidii</name>
    <dbReference type="NCBI Taxonomy" id="69224"/>
    <lineage>
        <taxon>Bacteria</taxon>
        <taxon>Pseudomonadati</taxon>
        <taxon>Pseudomonadota</taxon>
        <taxon>Gammaproteobacteria</taxon>
        <taxon>Enterobacterales</taxon>
        <taxon>Erwiniaceae</taxon>
        <taxon>Erwinia</taxon>
    </lineage>
</organism>
<name>A0A3N6SCP3_9GAMM</name>